<gene>
    <name evidence="1" type="ORF">Q4481_17765</name>
</gene>
<name>A0ABT8YR78_9HYPH</name>
<dbReference type="EMBL" id="JAUOZU010000013">
    <property type="protein sequence ID" value="MDO6965812.1"/>
    <property type="molecule type" value="Genomic_DNA"/>
</dbReference>
<keyword evidence="2" id="KW-1185">Reference proteome</keyword>
<protein>
    <submittedName>
        <fullName evidence="1">Uncharacterized protein</fullName>
    </submittedName>
</protein>
<reference evidence="1" key="1">
    <citation type="journal article" date="2015" name="Int. J. Syst. Evol. Microbiol.">
        <title>Rhizobium alvei sp. nov., isolated from a freshwater river.</title>
        <authorList>
            <person name="Sheu S.Y."/>
            <person name="Huang H.W."/>
            <person name="Young C.C."/>
            <person name="Chen W.M."/>
        </authorList>
    </citation>
    <scope>NUCLEOTIDE SEQUENCE</scope>
    <source>
        <strain evidence="1">TNR-22</strain>
    </source>
</reference>
<dbReference type="RefSeq" id="WP_304377742.1">
    <property type="nucleotide sequence ID" value="NZ_JAUOZU010000013.1"/>
</dbReference>
<dbReference type="Proteomes" id="UP001174932">
    <property type="component" value="Unassembled WGS sequence"/>
</dbReference>
<organism evidence="1 2">
    <name type="scientific">Rhizobium alvei</name>
    <dbReference type="NCBI Taxonomy" id="1132659"/>
    <lineage>
        <taxon>Bacteria</taxon>
        <taxon>Pseudomonadati</taxon>
        <taxon>Pseudomonadota</taxon>
        <taxon>Alphaproteobacteria</taxon>
        <taxon>Hyphomicrobiales</taxon>
        <taxon>Rhizobiaceae</taxon>
        <taxon>Rhizobium/Agrobacterium group</taxon>
        <taxon>Rhizobium</taxon>
    </lineage>
</organism>
<reference evidence="1" key="2">
    <citation type="submission" date="2023-07" db="EMBL/GenBank/DDBJ databases">
        <authorList>
            <person name="Shen H."/>
        </authorList>
    </citation>
    <scope>NUCLEOTIDE SEQUENCE</scope>
    <source>
        <strain evidence="1">TNR-22</strain>
    </source>
</reference>
<comment type="caution">
    <text evidence="1">The sequence shown here is derived from an EMBL/GenBank/DDBJ whole genome shotgun (WGS) entry which is preliminary data.</text>
</comment>
<proteinExistence type="predicted"/>
<evidence type="ECO:0000313" key="1">
    <source>
        <dbReference type="EMBL" id="MDO6965812.1"/>
    </source>
</evidence>
<accession>A0ABT8YR78</accession>
<evidence type="ECO:0000313" key="2">
    <source>
        <dbReference type="Proteomes" id="UP001174932"/>
    </source>
</evidence>
<sequence>MLRIGFMEFMKWAFAEELVHLASNNESAAWSRMASYAALGTVIDRSGYGVGGLPDIDDVHPDAVAASEAVMLLSAETFDLPEGWNPMPEFDDPHGLIAETVATVLKQRANRDRETSTNNLIATVIGYAVMQREPEWRVAWPKYRMVTRGGKPAWFRQETFKDSLGRSNSLEVDGYDARTHRPKPGAYRKFELSEPYEGAVRSRIDWYLWAKAVAVVSNRLQTGLVAHRVERFEPHPEIWTVVPASEAVENA</sequence>